<keyword evidence="3" id="KW-1185">Reference proteome</keyword>
<sequence length="203" mass="22579">MANDLGSSATEANSSLFAKCDVQSACNVSGDGGGDVPGYVEADWMEFKGGGELDVGGIVRDNQGGWVGGFSRRIRLSNSFVAELWGLRDGLILCCNLNITSIIVELDAKTIVDIFQNSDYENNVVSPILDDCRQLICRFQRIQFKHCFRQANRCADRLARMAADRNLDFISFESPPMDLVNVMEEDFHGMYMTRLCLEHDVAF</sequence>
<feature type="domain" description="RNase H type-1" evidence="1">
    <location>
        <begin position="55"/>
        <end position="162"/>
    </location>
</feature>
<dbReference type="InterPro" id="IPR002156">
    <property type="entry name" value="RNaseH_domain"/>
</dbReference>
<dbReference type="InterPro" id="IPR053151">
    <property type="entry name" value="RNase_H-like"/>
</dbReference>
<reference evidence="2 3" key="1">
    <citation type="submission" date="2024-01" db="EMBL/GenBank/DDBJ databases">
        <title>A telomere-to-telomere, gap-free genome of sweet tea (Lithocarpus litseifolius).</title>
        <authorList>
            <person name="Zhou J."/>
        </authorList>
    </citation>
    <scope>NUCLEOTIDE SEQUENCE [LARGE SCALE GENOMIC DNA]</scope>
    <source>
        <strain evidence="2">Zhou-2022a</strain>
        <tissue evidence="2">Leaf</tissue>
    </source>
</reference>
<dbReference type="Gene3D" id="3.30.420.10">
    <property type="entry name" value="Ribonuclease H-like superfamily/Ribonuclease H"/>
    <property type="match status" value="1"/>
</dbReference>
<evidence type="ECO:0000313" key="2">
    <source>
        <dbReference type="EMBL" id="KAK9984347.1"/>
    </source>
</evidence>
<dbReference type="PANTHER" id="PTHR47723:SF19">
    <property type="entry name" value="POLYNUCLEOTIDYL TRANSFERASE, RIBONUCLEASE H-LIKE SUPERFAMILY PROTEIN"/>
    <property type="match status" value="1"/>
</dbReference>
<dbReference type="PANTHER" id="PTHR47723">
    <property type="entry name" value="OS05G0353850 PROTEIN"/>
    <property type="match status" value="1"/>
</dbReference>
<accession>A0AAW2BGF0</accession>
<dbReference type="AlphaFoldDB" id="A0AAW2BGF0"/>
<dbReference type="InterPro" id="IPR012337">
    <property type="entry name" value="RNaseH-like_sf"/>
</dbReference>
<gene>
    <name evidence="2" type="ORF">SO802_033872</name>
</gene>
<evidence type="ECO:0000259" key="1">
    <source>
        <dbReference type="Pfam" id="PF13456"/>
    </source>
</evidence>
<organism evidence="2 3">
    <name type="scientific">Lithocarpus litseifolius</name>
    <dbReference type="NCBI Taxonomy" id="425828"/>
    <lineage>
        <taxon>Eukaryota</taxon>
        <taxon>Viridiplantae</taxon>
        <taxon>Streptophyta</taxon>
        <taxon>Embryophyta</taxon>
        <taxon>Tracheophyta</taxon>
        <taxon>Spermatophyta</taxon>
        <taxon>Magnoliopsida</taxon>
        <taxon>eudicotyledons</taxon>
        <taxon>Gunneridae</taxon>
        <taxon>Pentapetalae</taxon>
        <taxon>rosids</taxon>
        <taxon>fabids</taxon>
        <taxon>Fagales</taxon>
        <taxon>Fagaceae</taxon>
        <taxon>Lithocarpus</taxon>
    </lineage>
</organism>
<dbReference type="Pfam" id="PF13456">
    <property type="entry name" value="RVT_3"/>
    <property type="match status" value="1"/>
</dbReference>
<dbReference type="CDD" id="cd06222">
    <property type="entry name" value="RNase_H_like"/>
    <property type="match status" value="1"/>
</dbReference>
<protein>
    <recommendedName>
        <fullName evidence="1">RNase H type-1 domain-containing protein</fullName>
    </recommendedName>
</protein>
<proteinExistence type="predicted"/>
<dbReference type="InterPro" id="IPR036397">
    <property type="entry name" value="RNaseH_sf"/>
</dbReference>
<comment type="caution">
    <text evidence="2">The sequence shown here is derived from an EMBL/GenBank/DDBJ whole genome shotgun (WGS) entry which is preliminary data.</text>
</comment>
<dbReference type="GO" id="GO:0004523">
    <property type="term" value="F:RNA-DNA hybrid ribonuclease activity"/>
    <property type="evidence" value="ECO:0007669"/>
    <property type="project" value="InterPro"/>
</dbReference>
<dbReference type="InterPro" id="IPR044730">
    <property type="entry name" value="RNase_H-like_dom_plant"/>
</dbReference>
<dbReference type="Proteomes" id="UP001459277">
    <property type="component" value="Unassembled WGS sequence"/>
</dbReference>
<dbReference type="GO" id="GO:0003676">
    <property type="term" value="F:nucleic acid binding"/>
    <property type="evidence" value="ECO:0007669"/>
    <property type="project" value="InterPro"/>
</dbReference>
<evidence type="ECO:0000313" key="3">
    <source>
        <dbReference type="Proteomes" id="UP001459277"/>
    </source>
</evidence>
<name>A0AAW2BGF0_9ROSI</name>
<dbReference type="SUPFAM" id="SSF53098">
    <property type="entry name" value="Ribonuclease H-like"/>
    <property type="match status" value="1"/>
</dbReference>
<dbReference type="EMBL" id="JAZDWU010000012">
    <property type="protein sequence ID" value="KAK9984347.1"/>
    <property type="molecule type" value="Genomic_DNA"/>
</dbReference>